<evidence type="ECO:0000256" key="1">
    <source>
        <dbReference type="ARBA" id="ARBA00007220"/>
    </source>
</evidence>
<evidence type="ECO:0000256" key="2">
    <source>
        <dbReference type="ARBA" id="ARBA00022679"/>
    </source>
</evidence>
<dbReference type="PANTHER" id="PTHR23359">
    <property type="entry name" value="NUCLEOTIDE KINASE"/>
    <property type="match status" value="1"/>
</dbReference>
<dbReference type="EMBL" id="CAXLJL010000156">
    <property type="protein sequence ID" value="CAL5133220.1"/>
    <property type="molecule type" value="Genomic_DNA"/>
</dbReference>
<dbReference type="PRINTS" id="PR00094">
    <property type="entry name" value="ADENYLTKNASE"/>
</dbReference>
<dbReference type="CDD" id="cd22979">
    <property type="entry name" value="DD_AK8"/>
    <property type="match status" value="1"/>
</dbReference>
<evidence type="ECO:0000256" key="3">
    <source>
        <dbReference type="ARBA" id="ARBA00022741"/>
    </source>
</evidence>
<sequence length="472" mass="53171">MISQISENVKPIQIPASYVQYAEKHSIFEMTQKLLKNLIIDRPDDPLTYLIDYLDKESEDRPPIFIMGPVSSGKRTLAQLLSEKLNYVVITAADVCSLCPGDKTASPKQLAQLLKKRLKEPDCESRGYILVGFPRFETEAKALRWEGIYPDYAIFLDVPTQTLIERTLGKRVDPFTGIMYHVVTNPPPTVEIEARLLPLPDNTESVIREEIEAYQRETVLLHQIYKPVARDFNADRPITDTYNYLVAHVNQPPRNLALRTPRIILLGFAGSGKTTQADLLSKKYGLIAVHCGDLIKREIANHSSLGRAMKSYAEREMAVPDAIVAEVVKSRLTQADCATKGWVLHGYPRSRQQAEILDSEGLQPNRVMVLDIAQVCAAERLTGRRIDPVTGVRYHLAFKPKEDVQISERALQHPLDRECAVGSKLARYAAHRNELFDHYAPILVHVDATVDAHTVFEQIEAGLVNPLPRVRD</sequence>
<dbReference type="SUPFAM" id="SSF47391">
    <property type="entry name" value="Dimerization-anchoring domain of cAMP-dependent PK regulatory subunit"/>
    <property type="match status" value="1"/>
</dbReference>
<keyword evidence="2 5" id="KW-0808">Transferase</keyword>
<name>A0AAV2T7R6_CALDB</name>
<dbReference type="SUPFAM" id="SSF52540">
    <property type="entry name" value="P-loop containing nucleoside triphosphate hydrolases"/>
    <property type="match status" value="2"/>
</dbReference>
<dbReference type="InterPro" id="IPR000850">
    <property type="entry name" value="Adenylat/UMP-CMP_kin"/>
</dbReference>
<dbReference type="GO" id="GO:0005524">
    <property type="term" value="F:ATP binding"/>
    <property type="evidence" value="ECO:0007669"/>
    <property type="project" value="InterPro"/>
</dbReference>
<dbReference type="InterPro" id="IPR027417">
    <property type="entry name" value="P-loop_NTPase"/>
</dbReference>
<keyword evidence="4 5" id="KW-0418">Kinase</keyword>
<accession>A0AAV2T7R6</accession>
<evidence type="ECO:0000256" key="4">
    <source>
        <dbReference type="ARBA" id="ARBA00022777"/>
    </source>
</evidence>
<evidence type="ECO:0000256" key="5">
    <source>
        <dbReference type="RuleBase" id="RU003330"/>
    </source>
</evidence>
<dbReference type="CDD" id="cd01428">
    <property type="entry name" value="ADK"/>
    <property type="match status" value="2"/>
</dbReference>
<dbReference type="Gene3D" id="3.40.50.300">
    <property type="entry name" value="P-loop containing nucleotide triphosphate hydrolases"/>
    <property type="match status" value="2"/>
</dbReference>
<dbReference type="Proteomes" id="UP001497525">
    <property type="component" value="Unassembled WGS sequence"/>
</dbReference>
<proteinExistence type="inferred from homology"/>
<dbReference type="SUPFAM" id="SSF57774">
    <property type="entry name" value="Microbial and mitochondrial ADK, insert 'zinc finger' domain"/>
    <property type="match status" value="2"/>
</dbReference>
<comment type="similarity">
    <text evidence="1 5">Belongs to the adenylate kinase family.</text>
</comment>
<dbReference type="GO" id="GO:0004017">
    <property type="term" value="F:AMP kinase activity"/>
    <property type="evidence" value="ECO:0007669"/>
    <property type="project" value="InterPro"/>
</dbReference>
<gene>
    <name evidence="6" type="ORF">CDAUBV1_LOCUS6489</name>
</gene>
<dbReference type="InterPro" id="IPR036193">
    <property type="entry name" value="ADK_active_lid_dom_sf"/>
</dbReference>
<evidence type="ECO:0000313" key="7">
    <source>
        <dbReference type="Proteomes" id="UP001497525"/>
    </source>
</evidence>
<dbReference type="AlphaFoldDB" id="A0AAV2T7R6"/>
<dbReference type="Gene3D" id="1.20.890.10">
    <property type="entry name" value="cAMP-dependent protein kinase regulatory subunit, dimerization-anchoring domain"/>
    <property type="match status" value="1"/>
</dbReference>
<organism evidence="6 7">
    <name type="scientific">Calicophoron daubneyi</name>
    <name type="common">Rumen fluke</name>
    <name type="synonym">Paramphistomum daubneyi</name>
    <dbReference type="NCBI Taxonomy" id="300641"/>
    <lineage>
        <taxon>Eukaryota</taxon>
        <taxon>Metazoa</taxon>
        <taxon>Spiralia</taxon>
        <taxon>Lophotrochozoa</taxon>
        <taxon>Platyhelminthes</taxon>
        <taxon>Trematoda</taxon>
        <taxon>Digenea</taxon>
        <taxon>Plagiorchiida</taxon>
        <taxon>Pronocephalata</taxon>
        <taxon>Paramphistomoidea</taxon>
        <taxon>Paramphistomidae</taxon>
        <taxon>Calicophoron</taxon>
    </lineage>
</organism>
<dbReference type="HAMAP" id="MF_00235">
    <property type="entry name" value="Adenylate_kinase_Adk"/>
    <property type="match status" value="1"/>
</dbReference>
<evidence type="ECO:0008006" key="8">
    <source>
        <dbReference type="Google" id="ProtNLM"/>
    </source>
</evidence>
<dbReference type="Pfam" id="PF00406">
    <property type="entry name" value="ADK"/>
    <property type="match status" value="2"/>
</dbReference>
<evidence type="ECO:0000313" key="6">
    <source>
        <dbReference type="EMBL" id="CAL5133220.1"/>
    </source>
</evidence>
<reference evidence="6" key="1">
    <citation type="submission" date="2024-06" db="EMBL/GenBank/DDBJ databases">
        <authorList>
            <person name="Liu X."/>
            <person name="Lenzi L."/>
            <person name="Haldenby T S."/>
            <person name="Uol C."/>
        </authorList>
    </citation>
    <scope>NUCLEOTIDE SEQUENCE</scope>
</reference>
<protein>
    <recommendedName>
        <fullName evidence="8">Adenylate kinase</fullName>
    </recommendedName>
</protein>
<keyword evidence="3" id="KW-0547">Nucleotide-binding</keyword>
<comment type="caution">
    <text evidence="6">The sequence shown here is derived from an EMBL/GenBank/DDBJ whole genome shotgun (WGS) entry which is preliminary data.</text>
</comment>